<evidence type="ECO:0000256" key="2">
    <source>
        <dbReference type="ARBA" id="ARBA00022884"/>
    </source>
</evidence>
<keyword evidence="4 5" id="KW-0687">Ribonucleoprotein</keyword>
<dbReference type="NCBIfam" id="TIGR00731">
    <property type="entry name" value="bL25_bact_ctc"/>
    <property type="match status" value="1"/>
</dbReference>
<dbReference type="InterPro" id="IPR011035">
    <property type="entry name" value="Ribosomal_bL25/Gln-tRNA_synth"/>
</dbReference>
<dbReference type="eggNOG" id="COG1825">
    <property type="taxonomic scope" value="Bacteria"/>
</dbReference>
<dbReference type="GO" id="GO:0008097">
    <property type="term" value="F:5S rRNA binding"/>
    <property type="evidence" value="ECO:0007669"/>
    <property type="project" value="InterPro"/>
</dbReference>
<dbReference type="Proteomes" id="UP000029672">
    <property type="component" value="Chromosome"/>
</dbReference>
<keyword evidence="3 5" id="KW-0689">Ribosomal protein</keyword>
<dbReference type="HAMAP" id="MF_01336">
    <property type="entry name" value="Ribosomal_bL25"/>
    <property type="match status" value="1"/>
</dbReference>
<evidence type="ECO:0000256" key="1">
    <source>
        <dbReference type="ARBA" id="ARBA00022730"/>
    </source>
</evidence>
<dbReference type="InterPro" id="IPR001021">
    <property type="entry name" value="Ribosomal_bL25_long"/>
</dbReference>
<dbReference type="Gene3D" id="2.40.240.10">
    <property type="entry name" value="Ribosomal Protein L25, Chain P"/>
    <property type="match status" value="1"/>
</dbReference>
<dbReference type="InterPro" id="IPR029751">
    <property type="entry name" value="Ribosomal_L25_dom"/>
</dbReference>
<dbReference type="InterPro" id="IPR020056">
    <property type="entry name" value="Rbsml_bL25/Gln-tRNA_synth_N"/>
</dbReference>
<proteinExistence type="inferred from homology"/>
<accession>A0A097ELR7</accession>
<dbReference type="RefSeq" id="WP_040007441.1">
    <property type="nucleotide sequence ID" value="NZ_CP009574.1"/>
</dbReference>
<evidence type="ECO:0000313" key="7">
    <source>
        <dbReference type="EMBL" id="AIT08519.1"/>
    </source>
</evidence>
<dbReference type="FunFam" id="2.40.240.10:FF:000002">
    <property type="entry name" value="50S ribosomal protein L25"/>
    <property type="match status" value="1"/>
</dbReference>
<dbReference type="PANTHER" id="PTHR33284">
    <property type="entry name" value="RIBOSOMAL PROTEIN L25/GLN-TRNA SYNTHETASE, ANTI-CODON-BINDING DOMAIN-CONTAINING PROTEIN"/>
    <property type="match status" value="1"/>
</dbReference>
<dbReference type="Pfam" id="PF01386">
    <property type="entry name" value="Ribosomal_L25p"/>
    <property type="match status" value="1"/>
</dbReference>
<dbReference type="EMBL" id="CP009574">
    <property type="protein sequence ID" value="AIT08519.1"/>
    <property type="molecule type" value="Genomic_DNA"/>
</dbReference>
<keyword evidence="2 5" id="KW-0694">RNA-binding</keyword>
<dbReference type="STRING" id="1547445.LO80_00060"/>
<dbReference type="OrthoDB" id="9806411at2"/>
<dbReference type="SUPFAM" id="SSF50715">
    <property type="entry name" value="Ribosomal protein L25-like"/>
    <property type="match status" value="1"/>
</dbReference>
<organism evidence="7 8">
    <name type="scientific">Candidatus Francisella endociliophora</name>
    <dbReference type="NCBI Taxonomy" id="653937"/>
    <lineage>
        <taxon>Bacteria</taxon>
        <taxon>Pseudomonadati</taxon>
        <taxon>Pseudomonadota</taxon>
        <taxon>Gammaproteobacteria</taxon>
        <taxon>Thiotrichales</taxon>
        <taxon>Francisellaceae</taxon>
        <taxon>Francisella</taxon>
    </lineage>
</organism>
<dbReference type="PANTHER" id="PTHR33284:SF1">
    <property type="entry name" value="RIBOSOMAL PROTEIN L25_GLN-TRNA SYNTHETASE, ANTI-CODON-BINDING DOMAIN-CONTAINING PROTEIN"/>
    <property type="match status" value="1"/>
</dbReference>
<reference evidence="7 8" key="1">
    <citation type="submission" date="2014-10" db="EMBL/GenBank/DDBJ databases">
        <title>Whole genome sequence of Francisella endociliophora strain FSC1006, isolated from a laboratory culture of the marine ciliate Euplotes raikovi.</title>
        <authorList>
            <person name="Granberg M."/>
            <person name="Backman S."/>
            <person name="Lundmark E."/>
            <person name="Nilsson E."/>
            <person name="Karlsson E."/>
            <person name="Thelaus J."/>
            <person name="Ohrman C."/>
            <person name="Larkeryd A."/>
            <person name="Stenberg P."/>
        </authorList>
    </citation>
    <scope>NUCLEOTIDE SEQUENCE [LARGE SCALE GENOMIC DNA]</scope>
    <source>
        <strain evidence="7 8">FSC1006</strain>
    </source>
</reference>
<evidence type="ECO:0000256" key="4">
    <source>
        <dbReference type="ARBA" id="ARBA00023274"/>
    </source>
</evidence>
<protein>
    <recommendedName>
        <fullName evidence="5">Large ribosomal subunit protein bL25</fullName>
    </recommendedName>
</protein>
<dbReference type="InterPro" id="IPR020055">
    <property type="entry name" value="Ribosomal_bL25_short"/>
</dbReference>
<dbReference type="NCBIfam" id="NF004612">
    <property type="entry name" value="PRK05943.1"/>
    <property type="match status" value="1"/>
</dbReference>
<comment type="similarity">
    <text evidence="5">Belongs to the bacterial ribosomal protein bL25 family.</text>
</comment>
<sequence length="96" mass="10747">MANFVLKAEKRDDLGTGASRRLRRAGKIPAVIYGGDKEAVSVTIDHDKVLHATQDKAFFSSEVTVEVDGKEEKVIIKALQRHPYKVKLVHADFMRV</sequence>
<dbReference type="CDD" id="cd00495">
    <property type="entry name" value="Ribosomal_L25_TL5_CTC"/>
    <property type="match status" value="1"/>
</dbReference>
<evidence type="ECO:0000256" key="5">
    <source>
        <dbReference type="HAMAP-Rule" id="MF_01336"/>
    </source>
</evidence>
<comment type="function">
    <text evidence="5">This is one of the proteins that binds to the 5S RNA in the ribosome where it forms part of the central protuberance.</text>
</comment>
<comment type="subunit">
    <text evidence="5">Part of the 50S ribosomal subunit; part of the 5S rRNA/L5/L18/L25 subcomplex. Contacts the 5S rRNA. Binds to the 5S rRNA independently of L5 and L18.</text>
</comment>
<keyword evidence="8" id="KW-1185">Reference proteome</keyword>
<dbReference type="HOGENOM" id="CLU_137946_0_0_6"/>
<gene>
    <name evidence="5" type="primary">rplY</name>
    <name evidence="7" type="ORF">LO80_00060</name>
</gene>
<dbReference type="GO" id="GO:0003735">
    <property type="term" value="F:structural constituent of ribosome"/>
    <property type="evidence" value="ECO:0007669"/>
    <property type="project" value="InterPro"/>
</dbReference>
<dbReference type="KEGG" id="frf:LO80_00060"/>
<dbReference type="AlphaFoldDB" id="A0A097ELR7"/>
<dbReference type="GO" id="GO:0022625">
    <property type="term" value="C:cytosolic large ribosomal subunit"/>
    <property type="evidence" value="ECO:0007669"/>
    <property type="project" value="TreeGrafter"/>
</dbReference>
<evidence type="ECO:0000256" key="3">
    <source>
        <dbReference type="ARBA" id="ARBA00022980"/>
    </source>
</evidence>
<evidence type="ECO:0000259" key="6">
    <source>
        <dbReference type="Pfam" id="PF01386"/>
    </source>
</evidence>
<feature type="domain" description="Large ribosomal subunit protein bL25 L25" evidence="6">
    <location>
        <begin position="6"/>
        <end position="93"/>
    </location>
</feature>
<keyword evidence="1 5" id="KW-0699">rRNA-binding</keyword>
<name>A0A097ELR7_9GAMM</name>
<dbReference type="GO" id="GO:0006412">
    <property type="term" value="P:translation"/>
    <property type="evidence" value="ECO:0007669"/>
    <property type="project" value="UniProtKB-UniRule"/>
</dbReference>
<evidence type="ECO:0000313" key="8">
    <source>
        <dbReference type="Proteomes" id="UP000029672"/>
    </source>
</evidence>
<dbReference type="InterPro" id="IPR020930">
    <property type="entry name" value="Ribosomal_uL5_bac-type"/>
</dbReference>